<feature type="transmembrane region" description="Helical" evidence="14">
    <location>
        <begin position="319"/>
        <end position="345"/>
    </location>
</feature>
<evidence type="ECO:0000313" key="16">
    <source>
        <dbReference type="EMBL" id="CAH3144228.1"/>
    </source>
</evidence>
<dbReference type="CDD" id="cd05382">
    <property type="entry name" value="CAP_GAPR1-like"/>
    <property type="match status" value="1"/>
</dbReference>
<comment type="similarity">
    <text evidence="14">Belongs to the ligand-gated ion channel (TC 1.A.9) family.</text>
</comment>
<accession>A0AAU9XDI5</accession>
<evidence type="ECO:0000256" key="7">
    <source>
        <dbReference type="ARBA" id="ARBA00023136"/>
    </source>
</evidence>
<gene>
    <name evidence="16" type="ORF">PMEA_00021275</name>
</gene>
<evidence type="ECO:0000256" key="12">
    <source>
        <dbReference type="ARBA" id="ARBA00023303"/>
    </source>
</evidence>
<dbReference type="Proteomes" id="UP001159428">
    <property type="component" value="Unassembled WGS sequence"/>
</dbReference>
<dbReference type="FunFam" id="2.70.170.10:FF:000005">
    <property type="entry name" value="Neuronal nicotinic acetylcholine receptor alpha4 subunit"/>
    <property type="match status" value="1"/>
</dbReference>
<dbReference type="Pfam" id="PF02931">
    <property type="entry name" value="Neur_chan_LBD"/>
    <property type="match status" value="1"/>
</dbReference>
<dbReference type="PRINTS" id="PR00254">
    <property type="entry name" value="NICOTINICR"/>
</dbReference>
<dbReference type="GO" id="GO:0045211">
    <property type="term" value="C:postsynaptic membrane"/>
    <property type="evidence" value="ECO:0007669"/>
    <property type="project" value="InterPro"/>
</dbReference>
<feature type="transmembrane region" description="Helical" evidence="14">
    <location>
        <begin position="698"/>
        <end position="716"/>
    </location>
</feature>
<dbReference type="Pfam" id="PF00188">
    <property type="entry name" value="CAP"/>
    <property type="match status" value="1"/>
</dbReference>
<dbReference type="InterPro" id="IPR036734">
    <property type="entry name" value="Neur_chan_lig-bd_sf"/>
</dbReference>
<keyword evidence="3 14" id="KW-0812">Transmembrane</keyword>
<evidence type="ECO:0000256" key="10">
    <source>
        <dbReference type="ARBA" id="ARBA00023180"/>
    </source>
</evidence>
<dbReference type="SUPFAM" id="SSF55797">
    <property type="entry name" value="PR-1-like"/>
    <property type="match status" value="1"/>
</dbReference>
<comment type="caution">
    <text evidence="14">Lacks conserved residue(s) required for the propagation of feature annotation.</text>
</comment>
<dbReference type="InterPro" id="IPR014044">
    <property type="entry name" value="CAP_dom"/>
</dbReference>
<evidence type="ECO:0000256" key="1">
    <source>
        <dbReference type="ARBA" id="ARBA00022448"/>
    </source>
</evidence>
<dbReference type="SUPFAM" id="SSF90112">
    <property type="entry name" value="Neurotransmitter-gated ion-channel transmembrane pore"/>
    <property type="match status" value="2"/>
</dbReference>
<evidence type="ECO:0000256" key="13">
    <source>
        <dbReference type="ARBA" id="ARBA00034099"/>
    </source>
</evidence>
<dbReference type="InterPro" id="IPR006201">
    <property type="entry name" value="Neur_channel"/>
</dbReference>
<feature type="transmembrane region" description="Helical" evidence="14">
    <location>
        <begin position="259"/>
        <end position="282"/>
    </location>
</feature>
<evidence type="ECO:0000256" key="4">
    <source>
        <dbReference type="ARBA" id="ARBA00022989"/>
    </source>
</evidence>
<name>A0AAU9XDI5_9CNID</name>
<keyword evidence="2" id="KW-1003">Cell membrane</keyword>
<dbReference type="PRINTS" id="PR00252">
    <property type="entry name" value="NRIONCHANNEL"/>
</dbReference>
<dbReference type="InterPro" id="IPR036719">
    <property type="entry name" value="Neuro-gated_channel_TM_sf"/>
</dbReference>
<dbReference type="InterPro" id="IPR018000">
    <property type="entry name" value="Neurotransmitter_ion_chnl_CS"/>
</dbReference>
<dbReference type="Gene3D" id="2.70.170.10">
    <property type="entry name" value="Neurotransmitter-gated ion-channel ligand-binding domain"/>
    <property type="match status" value="1"/>
</dbReference>
<keyword evidence="5" id="KW-0770">Synapse</keyword>
<evidence type="ECO:0000256" key="6">
    <source>
        <dbReference type="ARBA" id="ARBA00023065"/>
    </source>
</evidence>
<evidence type="ECO:0000256" key="3">
    <source>
        <dbReference type="ARBA" id="ARBA00022692"/>
    </source>
</evidence>
<evidence type="ECO:0000259" key="15">
    <source>
        <dbReference type="SMART" id="SM00198"/>
    </source>
</evidence>
<keyword evidence="7 14" id="KW-0472">Membrane</keyword>
<evidence type="ECO:0000256" key="8">
    <source>
        <dbReference type="ARBA" id="ARBA00023157"/>
    </source>
</evidence>
<evidence type="ECO:0000256" key="14">
    <source>
        <dbReference type="RuleBase" id="RU000687"/>
    </source>
</evidence>
<dbReference type="EMBL" id="CALNXJ010000039">
    <property type="protein sequence ID" value="CAH3144228.1"/>
    <property type="molecule type" value="Genomic_DNA"/>
</dbReference>
<dbReference type="GO" id="GO:0022848">
    <property type="term" value="F:acetylcholine-gated monoatomic cation-selective channel activity"/>
    <property type="evidence" value="ECO:0007669"/>
    <property type="project" value="InterPro"/>
</dbReference>
<dbReference type="FunFam" id="1.20.58.390:FF:000043">
    <property type="entry name" value="AcetylCholine Receptor"/>
    <property type="match status" value="1"/>
</dbReference>
<feature type="domain" description="SCP" evidence="15">
    <location>
        <begin position="938"/>
        <end position="1079"/>
    </location>
</feature>
<reference evidence="16 17" key="1">
    <citation type="submission" date="2022-05" db="EMBL/GenBank/DDBJ databases">
        <authorList>
            <consortium name="Genoscope - CEA"/>
            <person name="William W."/>
        </authorList>
    </citation>
    <scope>NUCLEOTIDE SEQUENCE [LARGE SCALE GENOMIC DNA]</scope>
</reference>
<feature type="transmembrane region" description="Helical" evidence="14">
    <location>
        <begin position="556"/>
        <end position="577"/>
    </location>
</feature>
<dbReference type="Pfam" id="PF02932">
    <property type="entry name" value="Neur_chan_memb"/>
    <property type="match status" value="2"/>
</dbReference>
<sequence length="1099" mass="123265">MVIPKSFISLYPILIILGKGLSEQAFNASVNESHPIISDELEEDDDEARLVKDLFKGYNETVRPTEDKQLPIEVKFGIAYTQIVDLIEKDQVLVSNIWVRMAWNNHLLKWNASEYGGIKTINLSPHKVWLPDIVLHNNAEELLPSGTLYLFKTKVILTSDGSCTWYAPTILRSSCNIDITYFPFDDQICELKFGSWTYHGLEVNIVQMRDTADLNFYMKSSEFELISAKAKRNVAKYSCCPEPYPDVTFFLHLRRKPGFFLYNIIIPCLVITSLAVLTFVLPPEIGERVTLVIESFLALSFVVLMVSDSVPVTSDNAPLITKFLIISMCQIGGALIANCISLNLYKKYRMPQWVRVVFLHYLARCLCINSGQPKDKIEKRSHLVKGRPAELTVLEDRKLSGTKPLGSPGGHSLKSPTHHHTALFRSAQDLHSKVTDGLAELAQSEINHEEHRANRQFWIFVSRVVDRNFLLSFCSCCPEPYPDITFYVHMRRIPGFFLFNIIIPCMVVTSFSVLTFAFPPESGERVTLVIESFLAMSVVILNVSDSIPVTSDATPIIVKILLAAMFQIGGTLVANCISLNSYKKTEMPQWVRVFFLHYLARMLCINTGHPKANVRSTRRVDVKVEEFESNCIKLVGAKTFKPVNLSPSKLPATIAKPPSTLTKITEGISELARRSKKEEDAELDREFWIFVSKIADRLFLIIFSMVLLSSTAPASITSQNDCRALFFKSTVLILYNLLLKSRGLLNPTYLVRKRVAPQPLLGKRDDRMQTISTAPITIHVPALLKGQDARVPAPAAIASEAPEGTYLLPVTEQNKEQHPAINLLLNLKLVMDGEKKPDQSEAMKVNSGEYVAHEVKLVPNVNLDPATTPASSAGIQEGMVQGNIPSAVSSQRTSSNGIQQPARNYGVVPSFLIVPKRRVLHNVRSNLKTNVPGTPMARFRQQFLYEHNKKRLLNGVPPLTEDERLNTEAQNFASELAKQRNTTHSLLKNRVGQGENIALRCSFKGSPLTGARATNLWYAESKKFDWKKKPATPAIQRLTPMVWNNTTKVGFGRAQFIDDRGRICFVVVARYEPSVNVGETLLDNKLEPIKVKSKQNTGI</sequence>
<dbReference type="InterPro" id="IPR034113">
    <property type="entry name" value="SCP_GAPR1-like"/>
</dbReference>
<evidence type="ECO:0000313" key="17">
    <source>
        <dbReference type="Proteomes" id="UP001159428"/>
    </source>
</evidence>
<proteinExistence type="inferred from homology"/>
<dbReference type="PANTHER" id="PTHR18945">
    <property type="entry name" value="NEUROTRANSMITTER GATED ION CHANNEL"/>
    <property type="match status" value="1"/>
</dbReference>
<dbReference type="PROSITE" id="PS00236">
    <property type="entry name" value="NEUROTR_ION_CHANNEL"/>
    <property type="match status" value="1"/>
</dbReference>
<keyword evidence="1 14" id="KW-0813">Transport</keyword>
<dbReference type="InterPro" id="IPR035940">
    <property type="entry name" value="CAP_sf"/>
</dbReference>
<keyword evidence="6 14" id="KW-0406">Ion transport</keyword>
<organism evidence="16 17">
    <name type="scientific">Pocillopora meandrina</name>
    <dbReference type="NCBI Taxonomy" id="46732"/>
    <lineage>
        <taxon>Eukaryota</taxon>
        <taxon>Metazoa</taxon>
        <taxon>Cnidaria</taxon>
        <taxon>Anthozoa</taxon>
        <taxon>Hexacorallia</taxon>
        <taxon>Scleractinia</taxon>
        <taxon>Astrocoeniina</taxon>
        <taxon>Pocilloporidae</taxon>
        <taxon>Pocillopora</taxon>
    </lineage>
</organism>
<evidence type="ECO:0000256" key="9">
    <source>
        <dbReference type="ARBA" id="ARBA00023170"/>
    </source>
</evidence>
<dbReference type="InterPro" id="IPR006029">
    <property type="entry name" value="Neurotrans-gated_channel_TM"/>
</dbReference>
<dbReference type="AlphaFoldDB" id="A0AAU9XDI5"/>
<keyword evidence="4 14" id="KW-1133">Transmembrane helix</keyword>
<keyword evidence="8" id="KW-1015">Disulfide bond</keyword>
<keyword evidence="12 14" id="KW-0407">Ion channel</keyword>
<comment type="subcellular location">
    <subcellularLocation>
        <location evidence="13">Synaptic cell membrane</location>
        <topology evidence="13">Multi-pass membrane protein</topology>
    </subcellularLocation>
</comment>
<dbReference type="InterPro" id="IPR038050">
    <property type="entry name" value="Neuro_actylchol_rec"/>
</dbReference>
<dbReference type="InterPro" id="IPR006202">
    <property type="entry name" value="Neur_chan_lig-bd"/>
</dbReference>
<dbReference type="SMART" id="SM00198">
    <property type="entry name" value="SCP"/>
    <property type="match status" value="1"/>
</dbReference>
<dbReference type="CDD" id="cd19051">
    <property type="entry name" value="LGIC_TM_cation"/>
    <property type="match status" value="2"/>
</dbReference>
<keyword evidence="9" id="KW-0675">Receptor</keyword>
<dbReference type="InterPro" id="IPR002394">
    <property type="entry name" value="Nicotinic_acetylcholine_rcpt"/>
</dbReference>
<feature type="transmembrane region" description="Helical" evidence="14">
    <location>
        <begin position="289"/>
        <end position="307"/>
    </location>
</feature>
<protein>
    <recommendedName>
        <fullName evidence="15">SCP domain-containing protein</fullName>
    </recommendedName>
</protein>
<dbReference type="Gene3D" id="1.20.58.390">
    <property type="entry name" value="Neurotransmitter-gated ion-channel transmembrane domain"/>
    <property type="match status" value="2"/>
</dbReference>
<keyword evidence="17" id="KW-1185">Reference proteome</keyword>
<keyword evidence="11" id="KW-1071">Ligand-gated ion channel</keyword>
<keyword evidence="10" id="KW-0325">Glycoprotein</keyword>
<evidence type="ECO:0000256" key="5">
    <source>
        <dbReference type="ARBA" id="ARBA00023018"/>
    </source>
</evidence>
<evidence type="ECO:0000256" key="11">
    <source>
        <dbReference type="ARBA" id="ARBA00023286"/>
    </source>
</evidence>
<comment type="caution">
    <text evidence="16">The sequence shown here is derived from an EMBL/GenBank/DDBJ whole genome shotgun (WGS) entry which is preliminary data.</text>
</comment>
<evidence type="ECO:0000256" key="2">
    <source>
        <dbReference type="ARBA" id="ARBA00022475"/>
    </source>
</evidence>
<dbReference type="CDD" id="cd18997">
    <property type="entry name" value="LGIC_ECD_nAChR"/>
    <property type="match status" value="1"/>
</dbReference>
<dbReference type="SUPFAM" id="SSF63712">
    <property type="entry name" value="Nicotinic receptor ligand binding domain-like"/>
    <property type="match status" value="1"/>
</dbReference>
<dbReference type="GO" id="GO:0004888">
    <property type="term" value="F:transmembrane signaling receptor activity"/>
    <property type="evidence" value="ECO:0007669"/>
    <property type="project" value="InterPro"/>
</dbReference>
<dbReference type="Gene3D" id="3.40.33.10">
    <property type="entry name" value="CAP"/>
    <property type="match status" value="1"/>
</dbReference>
<feature type="transmembrane region" description="Helical" evidence="14">
    <location>
        <begin position="496"/>
        <end position="519"/>
    </location>
</feature>